<evidence type="ECO:0000313" key="4">
    <source>
        <dbReference type="Proteomes" id="UP000041254"/>
    </source>
</evidence>
<protein>
    <submittedName>
        <fullName evidence="3">Uncharacterized protein</fullName>
    </submittedName>
</protein>
<feature type="chain" id="PRO_5005190129" evidence="2">
    <location>
        <begin position="23"/>
        <end position="499"/>
    </location>
</feature>
<dbReference type="EMBL" id="CDMY01000553">
    <property type="protein sequence ID" value="CEM22546.1"/>
    <property type="molecule type" value="Genomic_DNA"/>
</dbReference>
<sequence>MPSAALVLLLASIHLIIGPISALRGVARRHHDARQTTQAAEARRVVANFEAELAAQVTDGLMDEWIPSKDQIEYNGQLGVDEVKQRLSSLVADTVKKSFERIKDKAQFEASSLESVLQDDQSVGQFGNSLSKWLSSYYEPSLRSVTSTLKQELNDPTTEISVLKAELLQPRKVVIASSPSAVRQSDGEKAASNKAKNSPSVGKMAATLKADASAASSSWWPAWPFYMPFSDMAGGSKSDKSSPDKKAAGGKLVAKKPETDGKLLKAAANTTDIPSKAALHANNASADQPIVGSLKTFGKPSPSHMHLINRANLTEQTGQHSRGTLETEGGFDIREGAGKGEDAMTAADAVREADKQLTWELARNAPHSVATSKANLISNNETWWGLSLAPLERVWSSVEEHTVAGLFHFNRSHTKETDAAVTDSNSTAPLSHAVQSNTTVNAPVLVAPSTRQTGDQGRVVSVPLPPFHQQPTQASWLSRVWTKLMWYFRHSGSSVWSRS</sequence>
<evidence type="ECO:0000256" key="1">
    <source>
        <dbReference type="SAM" id="MobiDB-lite"/>
    </source>
</evidence>
<keyword evidence="2" id="KW-0732">Signal</keyword>
<feature type="region of interest" description="Disordered" evidence="1">
    <location>
        <begin position="178"/>
        <end position="201"/>
    </location>
</feature>
<feature type="compositionally biased region" description="Basic and acidic residues" evidence="1">
    <location>
        <begin position="237"/>
        <end position="247"/>
    </location>
</feature>
<dbReference type="InParanoid" id="A0A0G4G365"/>
<evidence type="ECO:0000256" key="2">
    <source>
        <dbReference type="SAM" id="SignalP"/>
    </source>
</evidence>
<dbReference type="AlphaFoldDB" id="A0A0G4G365"/>
<dbReference type="VEuPathDB" id="CryptoDB:Vbra_16819"/>
<organism evidence="3 4">
    <name type="scientific">Vitrella brassicaformis (strain CCMP3155)</name>
    <dbReference type="NCBI Taxonomy" id="1169540"/>
    <lineage>
        <taxon>Eukaryota</taxon>
        <taxon>Sar</taxon>
        <taxon>Alveolata</taxon>
        <taxon>Colpodellida</taxon>
        <taxon>Vitrellaceae</taxon>
        <taxon>Vitrella</taxon>
    </lineage>
</organism>
<gene>
    <name evidence="3" type="ORF">Vbra_16819</name>
</gene>
<keyword evidence="4" id="KW-1185">Reference proteome</keyword>
<dbReference type="Proteomes" id="UP000041254">
    <property type="component" value="Unassembled WGS sequence"/>
</dbReference>
<proteinExistence type="predicted"/>
<accession>A0A0G4G365</accession>
<feature type="region of interest" description="Disordered" evidence="1">
    <location>
        <begin position="234"/>
        <end position="256"/>
    </location>
</feature>
<name>A0A0G4G365_VITBC</name>
<feature type="signal peptide" evidence="2">
    <location>
        <begin position="1"/>
        <end position="22"/>
    </location>
</feature>
<evidence type="ECO:0000313" key="3">
    <source>
        <dbReference type="EMBL" id="CEM22546.1"/>
    </source>
</evidence>
<reference evidence="3 4" key="1">
    <citation type="submission" date="2014-11" db="EMBL/GenBank/DDBJ databases">
        <authorList>
            <person name="Zhu J."/>
            <person name="Qi W."/>
            <person name="Song R."/>
        </authorList>
    </citation>
    <scope>NUCLEOTIDE SEQUENCE [LARGE SCALE GENOMIC DNA]</scope>
</reference>